<comment type="caution">
    <text evidence="24">The sequence shown here is derived from an EMBL/GenBank/DDBJ whole genome shotgun (WGS) entry which is preliminary data.</text>
</comment>
<comment type="catalytic activity">
    <reaction evidence="20">
        <text>L-seryl-[protein] + ATP = O-phospho-L-seryl-[protein] + ADP + H(+)</text>
        <dbReference type="Rhea" id="RHEA:17989"/>
        <dbReference type="Rhea" id="RHEA-COMP:9863"/>
        <dbReference type="Rhea" id="RHEA-COMP:11604"/>
        <dbReference type="ChEBI" id="CHEBI:15378"/>
        <dbReference type="ChEBI" id="CHEBI:29999"/>
        <dbReference type="ChEBI" id="CHEBI:30616"/>
        <dbReference type="ChEBI" id="CHEBI:83421"/>
        <dbReference type="ChEBI" id="CHEBI:456216"/>
        <dbReference type="EC" id="2.7.11.1"/>
    </reaction>
</comment>
<accession>A0AAV7E9C2</accession>
<evidence type="ECO:0000256" key="1">
    <source>
        <dbReference type="ARBA" id="ARBA00004251"/>
    </source>
</evidence>
<feature type="region of interest" description="Disordered" evidence="22">
    <location>
        <begin position="377"/>
        <end position="425"/>
    </location>
</feature>
<dbReference type="PROSITE" id="PS50011">
    <property type="entry name" value="PROTEIN_KINASE_DOM"/>
    <property type="match status" value="1"/>
</dbReference>
<dbReference type="AlphaFoldDB" id="A0AAV7E9C2"/>
<evidence type="ECO:0000256" key="21">
    <source>
        <dbReference type="PROSITE-ProRule" id="PRU10141"/>
    </source>
</evidence>
<dbReference type="InterPro" id="IPR017441">
    <property type="entry name" value="Protein_kinase_ATP_BS"/>
</dbReference>
<protein>
    <recommendedName>
        <fullName evidence="4">non-specific serine/threonine protein kinase</fullName>
        <ecNumber evidence="4">2.7.11.1</ecNumber>
    </recommendedName>
</protein>
<evidence type="ECO:0000256" key="18">
    <source>
        <dbReference type="ARBA" id="ARBA00023180"/>
    </source>
</evidence>
<dbReference type="InterPro" id="IPR011009">
    <property type="entry name" value="Kinase-like_dom_sf"/>
</dbReference>
<evidence type="ECO:0000259" key="23">
    <source>
        <dbReference type="PROSITE" id="PS50011"/>
    </source>
</evidence>
<feature type="region of interest" description="Disordered" evidence="22">
    <location>
        <begin position="283"/>
        <end position="361"/>
    </location>
</feature>
<dbReference type="GO" id="GO:0005886">
    <property type="term" value="C:plasma membrane"/>
    <property type="evidence" value="ECO:0007669"/>
    <property type="project" value="UniProtKB-SubCell"/>
</dbReference>
<gene>
    <name evidence="24" type="ORF">H6P81_015672</name>
</gene>
<feature type="region of interest" description="Disordered" evidence="22">
    <location>
        <begin position="19"/>
        <end position="39"/>
    </location>
</feature>
<keyword evidence="11 21" id="KW-0547">Nucleotide-binding</keyword>
<keyword evidence="17" id="KW-0675">Receptor</keyword>
<keyword evidence="18" id="KW-0325">Glycoprotein</keyword>
<dbReference type="GO" id="GO:0004674">
    <property type="term" value="F:protein serine/threonine kinase activity"/>
    <property type="evidence" value="ECO:0007669"/>
    <property type="project" value="UniProtKB-KW"/>
</dbReference>
<keyword evidence="8" id="KW-0808">Transferase</keyword>
<evidence type="ECO:0000256" key="5">
    <source>
        <dbReference type="ARBA" id="ARBA00022475"/>
    </source>
</evidence>
<evidence type="ECO:0000256" key="20">
    <source>
        <dbReference type="ARBA" id="ARBA00048679"/>
    </source>
</evidence>
<dbReference type="FunFam" id="3.30.200.20:FF:000059">
    <property type="entry name" value="S-receptor-like serine/threonine-protein kinase"/>
    <property type="match status" value="1"/>
</dbReference>
<evidence type="ECO:0000256" key="19">
    <source>
        <dbReference type="ARBA" id="ARBA00047899"/>
    </source>
</evidence>
<reference evidence="24 25" key="1">
    <citation type="submission" date="2021-07" db="EMBL/GenBank/DDBJ databases">
        <title>The Aristolochia fimbriata genome: insights into angiosperm evolution, floral development and chemical biosynthesis.</title>
        <authorList>
            <person name="Jiao Y."/>
        </authorList>
    </citation>
    <scope>NUCLEOTIDE SEQUENCE [LARGE SCALE GENOMIC DNA]</scope>
    <source>
        <strain evidence="24">IBCAS-2021</strain>
        <tissue evidence="24">Leaf</tissue>
    </source>
</reference>
<feature type="compositionally biased region" description="Basic and acidic residues" evidence="22">
    <location>
        <begin position="288"/>
        <end position="297"/>
    </location>
</feature>
<feature type="compositionally biased region" description="Basic and acidic residues" evidence="22">
    <location>
        <begin position="397"/>
        <end position="414"/>
    </location>
</feature>
<dbReference type="InterPro" id="IPR008271">
    <property type="entry name" value="Ser/Thr_kinase_AS"/>
</dbReference>
<evidence type="ECO:0000256" key="7">
    <source>
        <dbReference type="ARBA" id="ARBA00022536"/>
    </source>
</evidence>
<evidence type="ECO:0000256" key="16">
    <source>
        <dbReference type="ARBA" id="ARBA00023157"/>
    </source>
</evidence>
<dbReference type="InterPro" id="IPR000719">
    <property type="entry name" value="Prot_kinase_dom"/>
</dbReference>
<feature type="region of interest" description="Disordered" evidence="22">
    <location>
        <begin position="54"/>
        <end position="85"/>
    </location>
</feature>
<dbReference type="EMBL" id="JAINDJ010000006">
    <property type="protein sequence ID" value="KAG9444332.1"/>
    <property type="molecule type" value="Genomic_DNA"/>
</dbReference>
<keyword evidence="16" id="KW-1015">Disulfide bond</keyword>
<keyword evidence="6" id="KW-0723">Serine/threonine-protein kinase</keyword>
<dbReference type="FunFam" id="1.10.510.10:FF:000240">
    <property type="entry name" value="Lectin-domain containing receptor kinase A4.3"/>
    <property type="match status" value="1"/>
</dbReference>
<dbReference type="InterPro" id="IPR045874">
    <property type="entry name" value="LRK10/LRL21-25-like"/>
</dbReference>
<dbReference type="PANTHER" id="PTHR27009">
    <property type="entry name" value="RUST RESISTANCE KINASE LR10-RELATED"/>
    <property type="match status" value="1"/>
</dbReference>
<dbReference type="SUPFAM" id="SSF56112">
    <property type="entry name" value="Protein kinase-like (PK-like)"/>
    <property type="match status" value="1"/>
</dbReference>
<dbReference type="Pfam" id="PF00069">
    <property type="entry name" value="Pkinase"/>
    <property type="match status" value="1"/>
</dbReference>
<keyword evidence="5" id="KW-1003">Cell membrane</keyword>
<name>A0AAV7E9C2_ARIFI</name>
<dbReference type="CDD" id="cd14066">
    <property type="entry name" value="STKc_IRAK"/>
    <property type="match status" value="1"/>
</dbReference>
<evidence type="ECO:0000256" key="9">
    <source>
        <dbReference type="ARBA" id="ARBA00022692"/>
    </source>
</evidence>
<dbReference type="Proteomes" id="UP000825729">
    <property type="component" value="Unassembled WGS sequence"/>
</dbReference>
<evidence type="ECO:0000256" key="14">
    <source>
        <dbReference type="ARBA" id="ARBA00022989"/>
    </source>
</evidence>
<dbReference type="GO" id="GO:0002229">
    <property type="term" value="P:defense response to oomycetes"/>
    <property type="evidence" value="ECO:0007669"/>
    <property type="project" value="UniProtKB-ARBA"/>
</dbReference>
<dbReference type="Gene3D" id="1.10.510.10">
    <property type="entry name" value="Transferase(Phosphotransferase) domain 1"/>
    <property type="match status" value="1"/>
</dbReference>
<feature type="compositionally biased region" description="Basic and acidic residues" evidence="22">
    <location>
        <begin position="320"/>
        <end position="341"/>
    </location>
</feature>
<organism evidence="24 25">
    <name type="scientific">Aristolochia fimbriata</name>
    <name type="common">White veined hardy Dutchman's pipe vine</name>
    <dbReference type="NCBI Taxonomy" id="158543"/>
    <lineage>
        <taxon>Eukaryota</taxon>
        <taxon>Viridiplantae</taxon>
        <taxon>Streptophyta</taxon>
        <taxon>Embryophyta</taxon>
        <taxon>Tracheophyta</taxon>
        <taxon>Spermatophyta</taxon>
        <taxon>Magnoliopsida</taxon>
        <taxon>Magnoliidae</taxon>
        <taxon>Piperales</taxon>
        <taxon>Aristolochiaceae</taxon>
        <taxon>Aristolochia</taxon>
    </lineage>
</organism>
<evidence type="ECO:0000256" key="6">
    <source>
        <dbReference type="ARBA" id="ARBA00022527"/>
    </source>
</evidence>
<keyword evidence="13 21" id="KW-0067">ATP-binding</keyword>
<keyword evidence="7" id="KW-0245">EGF-like domain</keyword>
<evidence type="ECO:0000256" key="11">
    <source>
        <dbReference type="ARBA" id="ARBA00022741"/>
    </source>
</evidence>
<feature type="binding site" evidence="21">
    <location>
        <position position="502"/>
    </location>
    <ligand>
        <name>ATP</name>
        <dbReference type="ChEBI" id="CHEBI:30616"/>
    </ligand>
</feature>
<dbReference type="Pfam" id="PF14111">
    <property type="entry name" value="DUF4283"/>
    <property type="match status" value="1"/>
</dbReference>
<keyword evidence="25" id="KW-1185">Reference proteome</keyword>
<sequence>MDFSSRVYNKATVDYSNSRKIPIKTLTSPENRKKGKTSTKEWVLKSFYNKPKAVDVRSASRSPNLRPPPSKTSTRIETPDRKGEPSISFAESLVNSRAEKFKFCLVGRFVGSRPPLALIREWFGAQLKLKGEWSVTLLDRSHVFLKLANQEDMVHVWARKRWFIKGSLMKVFKWSPFFRTADGEEPSLAAVWVSFPSLPVVLFQEEFLFDIAALVGKALTMDGATRNMTRTNVARVCVEIDLLKELPKRLWIRIGKRGFSQEIAYENLPSYCTRCLLQGHSSKTCNRGPKDSAKEEQLLGQPSQEKIDNHIKQEGSSVLRHTEDERRKNKDETETENREKTSGMQIIKQSPSVSEPKMESRSWKEIIEKAILEKAKDTVELEEESSPQGNTDDENSTGERKGKTESESLLKSEPTEPITIRKNTDKRRRFVPSKKLFFFWNRRMKEARAMSLERAIGPVGLQRYKYSEIKRITRTFLEVLGRGGFSTVYKGRLQDGSLVAIKIPSSVGGEEEFISEVTIIARTHHVNVVRLLGFCSERSHRALVYEYMPNGSLDRFIHAEDESRLGWVRLLQIAIGIAGGLLYLHDGCSIQIVHSDIKPRNILLDENFNPKIGDFGLARTWHYTSSKTSIVRGTVGYIAPEHLLGLKGTAKSDVYSYGVLLLEMAVRRKPLDRTIEDSGDQYLLEWVHRKANRQPRPGLGLGGIAGVAEGEEARKMILVGLWCIQHDPSKRPSMNEVVQMLLGDNDALQMPPDPERNFYFSTLSSRYSADSETFTGKVKDEAASEVHDYDSDSSLRGR</sequence>
<evidence type="ECO:0000256" key="12">
    <source>
        <dbReference type="ARBA" id="ARBA00022777"/>
    </source>
</evidence>
<evidence type="ECO:0000256" key="15">
    <source>
        <dbReference type="ARBA" id="ARBA00023136"/>
    </source>
</evidence>
<dbReference type="PROSITE" id="PS00108">
    <property type="entry name" value="PROTEIN_KINASE_ST"/>
    <property type="match status" value="1"/>
</dbReference>
<keyword evidence="9" id="KW-0812">Transmembrane</keyword>
<evidence type="ECO:0000256" key="22">
    <source>
        <dbReference type="SAM" id="MobiDB-lite"/>
    </source>
</evidence>
<dbReference type="InterPro" id="IPR025558">
    <property type="entry name" value="DUF4283"/>
</dbReference>
<evidence type="ECO:0000256" key="17">
    <source>
        <dbReference type="ARBA" id="ARBA00023170"/>
    </source>
</evidence>
<feature type="compositionally biased region" description="Polar residues" evidence="22">
    <location>
        <begin position="342"/>
        <end position="353"/>
    </location>
</feature>
<keyword evidence="10" id="KW-0732">Signal</keyword>
<evidence type="ECO:0000313" key="25">
    <source>
        <dbReference type="Proteomes" id="UP000825729"/>
    </source>
</evidence>
<feature type="compositionally biased region" description="Polar residues" evidence="22">
    <location>
        <begin position="19"/>
        <end position="29"/>
    </location>
</feature>
<keyword evidence="14" id="KW-1133">Transmembrane helix</keyword>
<evidence type="ECO:0000256" key="2">
    <source>
        <dbReference type="ARBA" id="ARBA00008536"/>
    </source>
</evidence>
<dbReference type="SMART" id="SM00220">
    <property type="entry name" value="S_TKc"/>
    <property type="match status" value="1"/>
</dbReference>
<proteinExistence type="inferred from homology"/>
<keyword evidence="15" id="KW-0472">Membrane</keyword>
<comment type="subcellular location">
    <subcellularLocation>
        <location evidence="1">Cell membrane</location>
        <topology evidence="1">Single-pass type I membrane protein</topology>
    </subcellularLocation>
</comment>
<feature type="domain" description="Protein kinase" evidence="23">
    <location>
        <begin position="474"/>
        <end position="748"/>
    </location>
</feature>
<evidence type="ECO:0000256" key="3">
    <source>
        <dbReference type="ARBA" id="ARBA00010217"/>
    </source>
</evidence>
<comment type="similarity">
    <text evidence="2">In the N-terminal section; belongs to the leguminous lectin family.</text>
</comment>
<evidence type="ECO:0000313" key="24">
    <source>
        <dbReference type="EMBL" id="KAG9444332.1"/>
    </source>
</evidence>
<evidence type="ECO:0000256" key="4">
    <source>
        <dbReference type="ARBA" id="ARBA00012513"/>
    </source>
</evidence>
<comment type="similarity">
    <text evidence="3">In the C-terminal section; belongs to the protein kinase superfamily. Ser/Thr protein kinase family.</text>
</comment>
<dbReference type="Gene3D" id="3.30.200.20">
    <property type="entry name" value="Phosphorylase Kinase, domain 1"/>
    <property type="match status" value="1"/>
</dbReference>
<comment type="catalytic activity">
    <reaction evidence="19">
        <text>L-threonyl-[protein] + ATP = O-phospho-L-threonyl-[protein] + ADP + H(+)</text>
        <dbReference type="Rhea" id="RHEA:46608"/>
        <dbReference type="Rhea" id="RHEA-COMP:11060"/>
        <dbReference type="Rhea" id="RHEA-COMP:11605"/>
        <dbReference type="ChEBI" id="CHEBI:15378"/>
        <dbReference type="ChEBI" id="CHEBI:30013"/>
        <dbReference type="ChEBI" id="CHEBI:30616"/>
        <dbReference type="ChEBI" id="CHEBI:61977"/>
        <dbReference type="ChEBI" id="CHEBI:456216"/>
        <dbReference type="EC" id="2.7.11.1"/>
    </reaction>
</comment>
<feature type="compositionally biased region" description="Acidic residues" evidence="22">
    <location>
        <begin position="380"/>
        <end position="396"/>
    </location>
</feature>
<evidence type="ECO:0000256" key="10">
    <source>
        <dbReference type="ARBA" id="ARBA00022729"/>
    </source>
</evidence>
<keyword evidence="12" id="KW-0418">Kinase</keyword>
<evidence type="ECO:0000256" key="13">
    <source>
        <dbReference type="ARBA" id="ARBA00022840"/>
    </source>
</evidence>
<dbReference type="GO" id="GO:0005524">
    <property type="term" value="F:ATP binding"/>
    <property type="evidence" value="ECO:0007669"/>
    <property type="project" value="UniProtKB-UniRule"/>
</dbReference>
<evidence type="ECO:0000256" key="8">
    <source>
        <dbReference type="ARBA" id="ARBA00022679"/>
    </source>
</evidence>
<dbReference type="PROSITE" id="PS00107">
    <property type="entry name" value="PROTEIN_KINASE_ATP"/>
    <property type="match status" value="1"/>
</dbReference>
<dbReference type="EC" id="2.7.11.1" evidence="4"/>